<evidence type="ECO:0000256" key="1">
    <source>
        <dbReference type="ARBA" id="ARBA00022729"/>
    </source>
</evidence>
<dbReference type="Pfam" id="PF00021">
    <property type="entry name" value="UPAR_LY6"/>
    <property type="match status" value="1"/>
</dbReference>
<keyword evidence="6" id="KW-1185">Reference proteome</keyword>
<dbReference type="SMART" id="SM00134">
    <property type="entry name" value="LU"/>
    <property type="match status" value="1"/>
</dbReference>
<evidence type="ECO:0000259" key="4">
    <source>
        <dbReference type="SMART" id="SM00134"/>
    </source>
</evidence>
<feature type="chain" id="PRO_5046884935" description="UPAR/Ly6 domain-containing protein" evidence="3">
    <location>
        <begin position="22"/>
        <end position="141"/>
    </location>
</feature>
<dbReference type="EMBL" id="CALNXI010001918">
    <property type="protein sequence ID" value="CAH3179660.1"/>
    <property type="molecule type" value="Genomic_DNA"/>
</dbReference>
<protein>
    <recommendedName>
        <fullName evidence="4">UPAR/Ly6 domain-containing protein</fullName>
    </recommendedName>
</protein>
<dbReference type="Gene3D" id="2.10.60.10">
    <property type="entry name" value="CD59"/>
    <property type="match status" value="1"/>
</dbReference>
<dbReference type="InterPro" id="IPR016054">
    <property type="entry name" value="LY6_UPA_recep-like"/>
</dbReference>
<feature type="domain" description="UPAR/Ly6" evidence="4">
    <location>
        <begin position="36"/>
        <end position="123"/>
    </location>
</feature>
<feature type="non-terminal residue" evidence="5">
    <location>
        <position position="141"/>
    </location>
</feature>
<dbReference type="InterPro" id="IPR045860">
    <property type="entry name" value="Snake_toxin-like_sf"/>
</dbReference>
<organism evidence="5 6">
    <name type="scientific">Porites evermanni</name>
    <dbReference type="NCBI Taxonomy" id="104178"/>
    <lineage>
        <taxon>Eukaryota</taxon>
        <taxon>Metazoa</taxon>
        <taxon>Cnidaria</taxon>
        <taxon>Anthozoa</taxon>
        <taxon>Hexacorallia</taxon>
        <taxon>Scleractinia</taxon>
        <taxon>Fungiina</taxon>
        <taxon>Poritidae</taxon>
        <taxon>Porites</taxon>
    </lineage>
</organism>
<evidence type="ECO:0000313" key="5">
    <source>
        <dbReference type="EMBL" id="CAH3179660.1"/>
    </source>
</evidence>
<dbReference type="PANTHER" id="PTHR10036">
    <property type="entry name" value="CD59 GLYCOPROTEIN"/>
    <property type="match status" value="1"/>
</dbReference>
<reference evidence="5 6" key="1">
    <citation type="submission" date="2022-05" db="EMBL/GenBank/DDBJ databases">
        <authorList>
            <consortium name="Genoscope - CEA"/>
            <person name="William W."/>
        </authorList>
    </citation>
    <scope>NUCLEOTIDE SEQUENCE [LARGE SCALE GENOMIC DNA]</scope>
</reference>
<dbReference type="SUPFAM" id="SSF57302">
    <property type="entry name" value="Snake toxin-like"/>
    <property type="match status" value="1"/>
</dbReference>
<evidence type="ECO:0000256" key="2">
    <source>
        <dbReference type="ARBA" id="ARBA00023157"/>
    </source>
</evidence>
<keyword evidence="1 3" id="KW-0732">Signal</keyword>
<name>A0ABN8RJU7_9CNID</name>
<evidence type="ECO:0000313" key="6">
    <source>
        <dbReference type="Proteomes" id="UP001159427"/>
    </source>
</evidence>
<dbReference type="CDD" id="cd00117">
    <property type="entry name" value="TFP"/>
    <property type="match status" value="1"/>
</dbReference>
<feature type="signal peptide" evidence="3">
    <location>
        <begin position="1"/>
        <end position="21"/>
    </location>
</feature>
<dbReference type="Proteomes" id="UP001159427">
    <property type="component" value="Unassembled WGS sequence"/>
</dbReference>
<proteinExistence type="predicted"/>
<evidence type="ECO:0000256" key="3">
    <source>
        <dbReference type="SAM" id="SignalP"/>
    </source>
</evidence>
<accession>A0ABN8RJU7</accession>
<dbReference type="PANTHER" id="PTHR10036:SF3">
    <property type="entry name" value="PROTEIN SLEEPLESS-RELATED"/>
    <property type="match status" value="1"/>
</dbReference>
<keyword evidence="2" id="KW-1015">Disulfide bond</keyword>
<comment type="caution">
    <text evidence="5">The sequence shown here is derived from an EMBL/GenBank/DDBJ whole genome shotgun (WGS) entry which is preliminary data.</text>
</comment>
<sequence length="141" mass="15177">MTNFQHVALFMFLIFLPMGRGVSIFSSLLSAAVTSRDCYQCLSTHSFQDCAAKQYRVTCLSSQHCVKASAKRTSGIRDEGYVKGCAATCSASGVPICNEPNVQCKVSCCSSDYCNGASGPTVNRILLIATFTASFMYLFGC</sequence>
<gene>
    <name evidence="5" type="ORF">PEVE_00012489</name>
</gene>